<dbReference type="AlphaFoldDB" id="A0A9Q0MBT1"/>
<dbReference type="FunFam" id="3.60.15.10:FF:000017">
    <property type="entry name" value="Lactamase beta 2"/>
    <property type="match status" value="1"/>
</dbReference>
<dbReference type="GO" id="GO:0016787">
    <property type="term" value="F:hydrolase activity"/>
    <property type="evidence" value="ECO:0007669"/>
    <property type="project" value="UniProtKB-KW"/>
</dbReference>
<accession>A0A9Q0MBT1</accession>
<dbReference type="GO" id="GO:0031123">
    <property type="term" value="P:RNA 3'-end processing"/>
    <property type="evidence" value="ECO:0007669"/>
    <property type="project" value="UniProtKB-ARBA"/>
</dbReference>
<comment type="similarity">
    <text evidence="1">Belongs to the metallo-beta-lactamase superfamily. Glyoxalase II family.</text>
</comment>
<dbReference type="CDD" id="cd07722">
    <property type="entry name" value="LACTB2-like_MBL-fold"/>
    <property type="match status" value="1"/>
</dbReference>
<protein>
    <recommendedName>
        <fullName evidence="5">Beta-lactamase-like protein 2 homolog</fullName>
    </recommendedName>
</protein>
<evidence type="ECO:0000256" key="2">
    <source>
        <dbReference type="ARBA" id="ARBA00022723"/>
    </source>
</evidence>
<keyword evidence="3" id="KW-0378">Hydrolase</keyword>
<evidence type="ECO:0000313" key="7">
    <source>
        <dbReference type="EMBL" id="KAJ6223458.1"/>
    </source>
</evidence>
<dbReference type="Pfam" id="PF00753">
    <property type="entry name" value="Lactamase_B"/>
    <property type="match status" value="1"/>
</dbReference>
<evidence type="ECO:0000259" key="6">
    <source>
        <dbReference type="SMART" id="SM00849"/>
    </source>
</evidence>
<dbReference type="PANTHER" id="PTHR23131">
    <property type="entry name" value="ENDORIBONUCLEASE LACTB2"/>
    <property type="match status" value="1"/>
</dbReference>
<feature type="domain" description="Metallo-beta-lactamase" evidence="6">
    <location>
        <begin position="30"/>
        <end position="196"/>
    </location>
</feature>
<keyword evidence="8" id="KW-1185">Reference proteome</keyword>
<dbReference type="InterPro" id="IPR036388">
    <property type="entry name" value="WH-like_DNA-bd_sf"/>
</dbReference>
<dbReference type="EMBL" id="JAPWDV010000001">
    <property type="protein sequence ID" value="KAJ6223458.1"/>
    <property type="molecule type" value="Genomic_DNA"/>
</dbReference>
<dbReference type="GO" id="GO:0046872">
    <property type="term" value="F:metal ion binding"/>
    <property type="evidence" value="ECO:0007669"/>
    <property type="project" value="UniProtKB-KW"/>
</dbReference>
<dbReference type="SUPFAM" id="SSF56281">
    <property type="entry name" value="Metallo-hydrolase/oxidoreductase"/>
    <property type="match status" value="1"/>
</dbReference>
<evidence type="ECO:0000256" key="1">
    <source>
        <dbReference type="ARBA" id="ARBA00006759"/>
    </source>
</evidence>
<dbReference type="SMART" id="SM00849">
    <property type="entry name" value="Lactamase_B"/>
    <property type="match status" value="1"/>
</dbReference>
<dbReference type="PANTHER" id="PTHR23131:SF0">
    <property type="entry name" value="ENDORIBONUCLEASE LACTB2"/>
    <property type="match status" value="1"/>
</dbReference>
<dbReference type="InterPro" id="IPR036866">
    <property type="entry name" value="RibonucZ/Hydroxyglut_hydro"/>
</dbReference>
<organism evidence="7 8">
    <name type="scientific">Blomia tropicalis</name>
    <name type="common">Mite</name>
    <dbReference type="NCBI Taxonomy" id="40697"/>
    <lineage>
        <taxon>Eukaryota</taxon>
        <taxon>Metazoa</taxon>
        <taxon>Ecdysozoa</taxon>
        <taxon>Arthropoda</taxon>
        <taxon>Chelicerata</taxon>
        <taxon>Arachnida</taxon>
        <taxon>Acari</taxon>
        <taxon>Acariformes</taxon>
        <taxon>Sarcoptiformes</taxon>
        <taxon>Astigmata</taxon>
        <taxon>Glycyphagoidea</taxon>
        <taxon>Echimyopodidae</taxon>
        <taxon>Blomia</taxon>
    </lineage>
</organism>
<dbReference type="Pfam" id="PF17778">
    <property type="entry name" value="WHD_BLACT"/>
    <property type="match status" value="1"/>
</dbReference>
<dbReference type="InterPro" id="IPR001279">
    <property type="entry name" value="Metallo-B-lactamas"/>
</dbReference>
<evidence type="ECO:0000313" key="8">
    <source>
        <dbReference type="Proteomes" id="UP001142055"/>
    </source>
</evidence>
<reference evidence="7" key="1">
    <citation type="submission" date="2022-12" db="EMBL/GenBank/DDBJ databases">
        <title>Genome assemblies of Blomia tropicalis.</title>
        <authorList>
            <person name="Cui Y."/>
        </authorList>
    </citation>
    <scope>NUCLEOTIDE SEQUENCE</scope>
    <source>
        <tissue evidence="7">Adult mites</tissue>
    </source>
</reference>
<keyword evidence="2" id="KW-0479">Metal-binding</keyword>
<name>A0A9Q0MBT1_BLOTA</name>
<dbReference type="OMA" id="GDHVMAW"/>
<sequence>MSTIIPKITQLSSRVIRVLGCNPGYFTLQGTNTYIVGTGKQRALIDCGEPGVPEYIETLKGVLKDRDISLSKIIITHWHPDHVGGTYEVLNNVTGKDCKVFKYKNTKNDPLYSELFELNYLNDEEEVELEGATMKMYLTPGHARDHLSIHLKEENTLFSGDCILGEGTVVFEDLLTYLKSLDKIKSLNSEKLYPGHGPVVDDPIAKVEEYVRKRMARENDILAIMRKADSFLTTMEIAEGIYVGLPTSLMFGAEHNVRMHLEKLVKEDRIEAITIENVPKEKTHNITKYRLKH</sequence>
<gene>
    <name evidence="7" type="ORF">RDWZM_002003</name>
</gene>
<evidence type="ECO:0000256" key="5">
    <source>
        <dbReference type="ARBA" id="ARBA00069358"/>
    </source>
</evidence>
<comment type="caution">
    <text evidence="7">The sequence shown here is derived from an EMBL/GenBank/DDBJ whole genome shotgun (WGS) entry which is preliminary data.</text>
</comment>
<dbReference type="OrthoDB" id="17458at2759"/>
<keyword evidence="4" id="KW-0862">Zinc</keyword>
<evidence type="ECO:0000256" key="3">
    <source>
        <dbReference type="ARBA" id="ARBA00022801"/>
    </source>
</evidence>
<dbReference type="InterPro" id="IPR041516">
    <property type="entry name" value="LACTB2_WH"/>
</dbReference>
<proteinExistence type="inferred from homology"/>
<dbReference type="Gene3D" id="1.10.10.10">
    <property type="entry name" value="Winged helix-like DNA-binding domain superfamily/Winged helix DNA-binding domain"/>
    <property type="match status" value="1"/>
</dbReference>
<dbReference type="InterPro" id="IPR047921">
    <property type="entry name" value="LACTB2-like_MBL-fold"/>
</dbReference>
<dbReference type="Proteomes" id="UP001142055">
    <property type="component" value="Chromosome 1"/>
</dbReference>
<dbReference type="Gene3D" id="3.60.15.10">
    <property type="entry name" value="Ribonuclease Z/Hydroxyacylglutathione hydrolase-like"/>
    <property type="match status" value="1"/>
</dbReference>
<evidence type="ECO:0000256" key="4">
    <source>
        <dbReference type="ARBA" id="ARBA00022833"/>
    </source>
</evidence>
<dbReference type="InterPro" id="IPR050662">
    <property type="entry name" value="Sec-metab_biosynth-thioest"/>
</dbReference>